<dbReference type="GO" id="GO:0016020">
    <property type="term" value="C:membrane"/>
    <property type="evidence" value="ECO:0007669"/>
    <property type="project" value="UniProtKB-SubCell"/>
</dbReference>
<dbReference type="InterPro" id="IPR050352">
    <property type="entry name" value="ABCG_transporters"/>
</dbReference>
<keyword evidence="6 9" id="KW-1133">Transmembrane helix</keyword>
<feature type="transmembrane region" description="Helical" evidence="9">
    <location>
        <begin position="1284"/>
        <end position="1302"/>
    </location>
</feature>
<feature type="transmembrane region" description="Helical" evidence="9">
    <location>
        <begin position="412"/>
        <end position="433"/>
    </location>
</feature>
<evidence type="ECO:0000256" key="2">
    <source>
        <dbReference type="ARBA" id="ARBA00022448"/>
    </source>
</evidence>
<dbReference type="FunFam" id="3.40.50.300:FF:001433">
    <property type="entry name" value="ABC transporter, putative"/>
    <property type="match status" value="1"/>
</dbReference>
<accession>A0A8H4MZK3</accession>
<feature type="transmembrane region" description="Helical" evidence="9">
    <location>
        <begin position="1138"/>
        <end position="1158"/>
    </location>
</feature>
<evidence type="ECO:0000313" key="11">
    <source>
        <dbReference type="EMBL" id="KAF4301603.1"/>
    </source>
</evidence>
<keyword evidence="7 9" id="KW-0472">Membrane</keyword>
<feature type="transmembrane region" description="Helical" evidence="9">
    <location>
        <begin position="1055"/>
        <end position="1073"/>
    </location>
</feature>
<evidence type="ECO:0000256" key="7">
    <source>
        <dbReference type="ARBA" id="ARBA00023136"/>
    </source>
</evidence>
<feature type="compositionally biased region" description="Basic and acidic residues" evidence="8">
    <location>
        <begin position="366"/>
        <end position="377"/>
    </location>
</feature>
<organism evidence="11 12">
    <name type="scientific">Botryosphaeria dothidea</name>
    <dbReference type="NCBI Taxonomy" id="55169"/>
    <lineage>
        <taxon>Eukaryota</taxon>
        <taxon>Fungi</taxon>
        <taxon>Dikarya</taxon>
        <taxon>Ascomycota</taxon>
        <taxon>Pezizomycotina</taxon>
        <taxon>Dothideomycetes</taxon>
        <taxon>Dothideomycetes incertae sedis</taxon>
        <taxon>Botryosphaeriales</taxon>
        <taxon>Botryosphaeriaceae</taxon>
        <taxon>Botryosphaeria</taxon>
    </lineage>
</organism>
<evidence type="ECO:0000313" key="12">
    <source>
        <dbReference type="Proteomes" id="UP000572817"/>
    </source>
</evidence>
<feature type="domain" description="ABC transporter" evidence="10">
    <location>
        <begin position="704"/>
        <end position="960"/>
    </location>
</feature>
<reference evidence="11" key="1">
    <citation type="submission" date="2020-04" db="EMBL/GenBank/DDBJ databases">
        <title>Genome Assembly and Annotation of Botryosphaeria dothidea sdau 11-99, a Latent Pathogen of Apple Fruit Ring Rot in China.</title>
        <authorList>
            <person name="Yu C."/>
            <person name="Diao Y."/>
            <person name="Lu Q."/>
            <person name="Zhao J."/>
            <person name="Cui S."/>
            <person name="Peng C."/>
            <person name="He B."/>
            <person name="Liu H."/>
        </authorList>
    </citation>
    <scope>NUCLEOTIDE SEQUENCE [LARGE SCALE GENOMIC DNA]</scope>
    <source>
        <strain evidence="11">Sdau11-99</strain>
    </source>
</reference>
<feature type="transmembrane region" description="Helical" evidence="9">
    <location>
        <begin position="498"/>
        <end position="517"/>
    </location>
</feature>
<keyword evidence="3 9" id="KW-0812">Transmembrane</keyword>
<feature type="transmembrane region" description="Helical" evidence="9">
    <location>
        <begin position="643"/>
        <end position="668"/>
    </location>
</feature>
<dbReference type="PROSITE" id="PS00211">
    <property type="entry name" value="ABC_TRANSPORTER_1"/>
    <property type="match status" value="1"/>
</dbReference>
<evidence type="ECO:0000259" key="10">
    <source>
        <dbReference type="PROSITE" id="PS50893"/>
    </source>
</evidence>
<feature type="region of interest" description="Disordered" evidence="8">
    <location>
        <begin position="366"/>
        <end position="388"/>
    </location>
</feature>
<dbReference type="Proteomes" id="UP000572817">
    <property type="component" value="Unassembled WGS sequence"/>
</dbReference>
<evidence type="ECO:0000256" key="4">
    <source>
        <dbReference type="ARBA" id="ARBA00022741"/>
    </source>
</evidence>
<dbReference type="GO" id="GO:0016887">
    <property type="term" value="F:ATP hydrolysis activity"/>
    <property type="evidence" value="ECO:0007669"/>
    <property type="project" value="InterPro"/>
</dbReference>
<evidence type="ECO:0000256" key="6">
    <source>
        <dbReference type="ARBA" id="ARBA00022989"/>
    </source>
</evidence>
<dbReference type="SMART" id="SM00382">
    <property type="entry name" value="AAA"/>
    <property type="match status" value="2"/>
</dbReference>
<dbReference type="InterPro" id="IPR017871">
    <property type="entry name" value="ABC_transporter-like_CS"/>
</dbReference>
<evidence type="ECO:0000256" key="3">
    <source>
        <dbReference type="ARBA" id="ARBA00022692"/>
    </source>
</evidence>
<dbReference type="InterPro" id="IPR043926">
    <property type="entry name" value="ABCG_dom"/>
</dbReference>
<dbReference type="InterPro" id="IPR013525">
    <property type="entry name" value="ABC2_TM"/>
</dbReference>
<dbReference type="Pfam" id="PF00005">
    <property type="entry name" value="ABC_tran"/>
    <property type="match status" value="2"/>
</dbReference>
<keyword evidence="12" id="KW-1185">Reference proteome</keyword>
<comment type="subcellular location">
    <subcellularLocation>
        <location evidence="1">Membrane</location>
        <topology evidence="1">Multi-pass membrane protein</topology>
    </subcellularLocation>
</comment>
<dbReference type="SUPFAM" id="SSF52540">
    <property type="entry name" value="P-loop containing nucleoside triphosphate hydrolases"/>
    <property type="match status" value="2"/>
</dbReference>
<comment type="caution">
    <text evidence="11">The sequence shown here is derived from an EMBL/GenBank/DDBJ whole genome shotgun (WGS) entry which is preliminary data.</text>
</comment>
<dbReference type="OrthoDB" id="66620at2759"/>
<feature type="transmembrane region" description="Helical" evidence="9">
    <location>
        <begin position="1195"/>
        <end position="1216"/>
    </location>
</feature>
<sequence>MDRDVEKVISDECTPAARHSHAETLDNHDIKLDQPAGVRPGVKQSWHDLGSGNDISLRAVAPVDVSVRDLSVQVDVSPARPLQALQRKRLEPDLKTILHNVSADMPSGSLTAIIGGSGSGKTTLLNVMSNRMHGRRLDIAGQTTFNRHHVRGDLSGISAYVMQTDVLQPTLTVRETLQYAADLRLPSSVTKEERCRVVDEVILELGLKEAANTRIGNNVHKGCSGGEKRRTSIGVQLLANPSVLFLDEPTTGLDATSAFQLVRTLKNLASKGRTIITTIHQPRSEIWNLFDNLVLLTKGHPAFSGAAADALPYFAALGYELPPFVNPAEHLIDIAAVDIRSPELEEASSARVEGIKAAWRAHAQEKFGENDEKRPRSSELPGQSNRVSHAELSRQIRVLTARTWITTIRDPMGMFGSFLEAIAMAIITGYIFFQLGEDQSGIRSRQGALYIASSLQGYLILQFEVYRLTIDIELFDRERGEGVVSVPGFLISRRLARLLIEDFPVPLMFSLIFYFMAGFRTDGPQFMTFFAVILLEQYIAVCFAMTCVAVSRTFAGASLVANMAYTLQSMACGYFIQSNTIPVYVRWTKWTAYCFYAFGALAANEFAGHFYACPEAGGPSNPACKQYTGEYIMESLGFPSNWIWRPIIVLLAFVFAFYIGAGFILRFWKVEMQIGRARQDESDESAGKEKMTSRPLEEIRTVKIRLEDYALEIEKRDWMGRKTKILEVLKPVSAQFEPGVLNVIMGPSGSGKTTLLNSMGHRLKSNFSTKYHSSGNLLVNDAIPSDSVLDSIISYVTQDDDALLSSLTVRETLRFAAGLRLPSWMSKEEKNRRAEDILLKMGLKDCADNLIGGELVKGISGGEKRRVTIAVQILTDPRVLLLDEPTSGLDAFTASSIIDVLRGLAEEGRTLILTIHQSRSDLFSHFGNILLLARGGFPVYAGPGKNMLPHFASQGFECPRSTNPADFALDLITVDLQHETKEAASRAKVRGLIESWTSDKFQQHRTLARTGTTTSHTATPAELGALRRSMTPFHVAYPLLVRRAMLNFWRQPPMMVARIMQVVGLGIILALFFAPLKNDYYSVQNRVGFLQEIPSIYFVGMLQNVAVYPLERDVFSREHDDGAYSVEAFFMQYTTIEVPFEAVTSLIFAVLAVFAVGLPRTVELFFVMAFNCFCIVSCGESLGIMFNTLFEHTGFAVNITSVFLSVAQIMAGIMSIDMPVFLRDMNYLSPIKYVVANLAPYSLKGVPFSCTQGQRLADGRCPIETGEDVLSLYRLEAGSPALNVLWLGVCTVVYRALAYALLKARRERWSWRWWRVGRKGAAAEGTVR</sequence>
<evidence type="ECO:0000256" key="1">
    <source>
        <dbReference type="ARBA" id="ARBA00004141"/>
    </source>
</evidence>
<keyword evidence="5" id="KW-0067">ATP-binding</keyword>
<keyword evidence="2" id="KW-0813">Transport</keyword>
<feature type="transmembrane region" description="Helical" evidence="9">
    <location>
        <begin position="1164"/>
        <end position="1183"/>
    </location>
</feature>
<evidence type="ECO:0000256" key="5">
    <source>
        <dbReference type="ARBA" id="ARBA00022840"/>
    </source>
</evidence>
<dbReference type="GO" id="GO:0140359">
    <property type="term" value="F:ABC-type transporter activity"/>
    <property type="evidence" value="ECO:0007669"/>
    <property type="project" value="InterPro"/>
</dbReference>
<dbReference type="Pfam" id="PF01061">
    <property type="entry name" value="ABC2_membrane"/>
    <property type="match status" value="2"/>
</dbReference>
<name>A0A8H4MZK3_9PEZI</name>
<dbReference type="InterPro" id="IPR003593">
    <property type="entry name" value="AAA+_ATPase"/>
</dbReference>
<protein>
    <submittedName>
        <fullName evidence="11">ABC transporter-like protein</fullName>
    </submittedName>
</protein>
<dbReference type="InterPro" id="IPR003439">
    <property type="entry name" value="ABC_transporter-like_ATP-bd"/>
</dbReference>
<dbReference type="EMBL" id="WWBZ02000082">
    <property type="protein sequence ID" value="KAF4301603.1"/>
    <property type="molecule type" value="Genomic_DNA"/>
</dbReference>
<keyword evidence="4" id="KW-0547">Nucleotide-binding</keyword>
<dbReference type="PANTHER" id="PTHR48041">
    <property type="entry name" value="ABC TRANSPORTER G FAMILY MEMBER 28"/>
    <property type="match status" value="1"/>
</dbReference>
<feature type="compositionally biased region" description="Basic and acidic residues" evidence="8">
    <location>
        <begin position="20"/>
        <end position="32"/>
    </location>
</feature>
<feature type="transmembrane region" description="Helical" evidence="9">
    <location>
        <begin position="529"/>
        <end position="550"/>
    </location>
</feature>
<gene>
    <name evidence="11" type="ORF">GTA08_BOTSDO10946</name>
</gene>
<dbReference type="PROSITE" id="PS50893">
    <property type="entry name" value="ABC_TRANSPORTER_2"/>
    <property type="match status" value="2"/>
</dbReference>
<dbReference type="Pfam" id="PF19055">
    <property type="entry name" value="ABC2_membrane_7"/>
    <property type="match status" value="2"/>
</dbReference>
<feature type="domain" description="ABC transporter" evidence="10">
    <location>
        <begin position="82"/>
        <end position="323"/>
    </location>
</feature>
<dbReference type="PANTHER" id="PTHR48041:SF119">
    <property type="entry name" value="ROA1P"/>
    <property type="match status" value="1"/>
</dbReference>
<evidence type="ECO:0000256" key="9">
    <source>
        <dbReference type="SAM" id="Phobius"/>
    </source>
</evidence>
<dbReference type="InterPro" id="IPR027417">
    <property type="entry name" value="P-loop_NTPase"/>
</dbReference>
<proteinExistence type="predicted"/>
<evidence type="ECO:0000256" key="8">
    <source>
        <dbReference type="SAM" id="MobiDB-lite"/>
    </source>
</evidence>
<dbReference type="Gene3D" id="3.40.50.300">
    <property type="entry name" value="P-loop containing nucleotide triphosphate hydrolases"/>
    <property type="match status" value="2"/>
</dbReference>
<feature type="region of interest" description="Disordered" evidence="8">
    <location>
        <begin position="17"/>
        <end position="38"/>
    </location>
</feature>
<dbReference type="GO" id="GO:0005524">
    <property type="term" value="F:ATP binding"/>
    <property type="evidence" value="ECO:0007669"/>
    <property type="project" value="UniProtKB-KW"/>
</dbReference>